<dbReference type="OrthoDB" id="3183782at2759"/>
<evidence type="ECO:0000259" key="2">
    <source>
        <dbReference type="Pfam" id="PF07110"/>
    </source>
</evidence>
<reference evidence="3" key="2">
    <citation type="submission" date="2021-10" db="EMBL/GenBank/DDBJ databases">
        <title>Phylogenomics reveals ancestral predisposition of the termite-cultivated fungus Termitomyces towards a domesticated lifestyle.</title>
        <authorList>
            <person name="Auxier B."/>
            <person name="Grum-Grzhimaylo A."/>
            <person name="Cardenas M.E."/>
            <person name="Lodge J.D."/>
            <person name="Laessoe T."/>
            <person name="Pedersen O."/>
            <person name="Smith M.E."/>
            <person name="Kuyper T.W."/>
            <person name="Franco-Molano E.A."/>
            <person name="Baroni T.J."/>
            <person name="Aanen D.K."/>
        </authorList>
    </citation>
    <scope>NUCLEOTIDE SEQUENCE</scope>
    <source>
        <strain evidence="3">AP01</strain>
        <tissue evidence="3">Mycelium</tissue>
    </source>
</reference>
<keyword evidence="4" id="KW-1185">Reference proteome</keyword>
<evidence type="ECO:0000313" key="3">
    <source>
        <dbReference type="EMBL" id="KAG5644106.1"/>
    </source>
</evidence>
<reference evidence="3" key="1">
    <citation type="submission" date="2020-07" db="EMBL/GenBank/DDBJ databases">
        <authorList>
            <person name="Nieuwenhuis M."/>
            <person name="Van De Peppel L.J.J."/>
        </authorList>
    </citation>
    <scope>NUCLEOTIDE SEQUENCE</scope>
    <source>
        <strain evidence="3">AP01</strain>
        <tissue evidence="3">Mycelium</tissue>
    </source>
</reference>
<organism evidence="3 4">
    <name type="scientific">Asterophora parasitica</name>
    <dbReference type="NCBI Taxonomy" id="117018"/>
    <lineage>
        <taxon>Eukaryota</taxon>
        <taxon>Fungi</taxon>
        <taxon>Dikarya</taxon>
        <taxon>Basidiomycota</taxon>
        <taxon>Agaricomycotina</taxon>
        <taxon>Agaricomycetes</taxon>
        <taxon>Agaricomycetidae</taxon>
        <taxon>Agaricales</taxon>
        <taxon>Tricholomatineae</taxon>
        <taxon>Lyophyllaceae</taxon>
        <taxon>Asterophora</taxon>
    </lineage>
</organism>
<dbReference type="EMBL" id="JABCKV010000083">
    <property type="protein sequence ID" value="KAG5644106.1"/>
    <property type="molecule type" value="Genomic_DNA"/>
</dbReference>
<dbReference type="InterPro" id="IPR009799">
    <property type="entry name" value="EthD_dom"/>
</dbReference>
<accession>A0A9P7G6K1</accession>
<gene>
    <name evidence="3" type="ORF">DXG03_009125</name>
</gene>
<dbReference type="Gene3D" id="3.30.70.100">
    <property type="match status" value="1"/>
</dbReference>
<dbReference type="SUPFAM" id="SSF54909">
    <property type="entry name" value="Dimeric alpha+beta barrel"/>
    <property type="match status" value="1"/>
</dbReference>
<evidence type="ECO:0000256" key="1">
    <source>
        <dbReference type="ARBA" id="ARBA00005986"/>
    </source>
</evidence>
<comment type="similarity">
    <text evidence="1">Belongs to the tpcK family.</text>
</comment>
<dbReference type="Pfam" id="PF07110">
    <property type="entry name" value="EthD"/>
    <property type="match status" value="1"/>
</dbReference>
<evidence type="ECO:0000313" key="4">
    <source>
        <dbReference type="Proteomes" id="UP000775547"/>
    </source>
</evidence>
<dbReference type="AlphaFoldDB" id="A0A9P7G6K1"/>
<name>A0A9P7G6K1_9AGAR</name>
<dbReference type="InterPro" id="IPR011008">
    <property type="entry name" value="Dimeric_a/b-barrel"/>
</dbReference>
<proteinExistence type="inferred from homology"/>
<feature type="domain" description="EthD" evidence="2">
    <location>
        <begin position="19"/>
        <end position="113"/>
    </location>
</feature>
<protein>
    <recommendedName>
        <fullName evidence="2">EthD domain-containing protein</fullName>
    </recommendedName>
</protein>
<dbReference type="GO" id="GO:0016491">
    <property type="term" value="F:oxidoreductase activity"/>
    <property type="evidence" value="ECO:0007669"/>
    <property type="project" value="InterPro"/>
</dbReference>
<sequence>MSTQARTDRVQLFVFLKRNPDVSKEEFARYWTEEVAPIYNSLDIVKRNKITVQQVALPNDTFTAAPNPSGLDFGDWDGVGTIEAASFDHIFETLLTVEYKTLYAEAPKFLDLSKCRILPVDVVA</sequence>
<dbReference type="Proteomes" id="UP000775547">
    <property type="component" value="Unassembled WGS sequence"/>
</dbReference>
<comment type="caution">
    <text evidence="3">The sequence shown here is derived from an EMBL/GenBank/DDBJ whole genome shotgun (WGS) entry which is preliminary data.</text>
</comment>